<protein>
    <submittedName>
        <fullName evidence="1">Uncharacterized protein</fullName>
    </submittedName>
</protein>
<evidence type="ECO:0000313" key="2">
    <source>
        <dbReference type="Proteomes" id="UP000662747"/>
    </source>
</evidence>
<keyword evidence="2" id="KW-1185">Reference proteome</keyword>
<reference evidence="1 2" key="1">
    <citation type="submission" date="2021-02" db="EMBL/GenBank/DDBJ databases">
        <title>De Novo genome assembly of isolated myxobacteria.</title>
        <authorList>
            <person name="Stevens D.C."/>
        </authorList>
    </citation>
    <scope>NUCLEOTIDE SEQUENCE [LARGE SCALE GENOMIC DNA]</scope>
    <source>
        <strain evidence="2">SCPEA02</strain>
    </source>
</reference>
<dbReference type="Proteomes" id="UP000662747">
    <property type="component" value="Chromosome"/>
</dbReference>
<accession>A0ABX7NLJ1</accession>
<gene>
    <name evidence="1" type="ORF">JY651_28400</name>
</gene>
<evidence type="ECO:0000313" key="1">
    <source>
        <dbReference type="EMBL" id="QSQ19258.1"/>
    </source>
</evidence>
<dbReference type="EMBL" id="CP071090">
    <property type="protein sequence ID" value="QSQ19258.1"/>
    <property type="molecule type" value="Genomic_DNA"/>
</dbReference>
<organism evidence="1 2">
    <name type="scientific">Pyxidicoccus parkwayensis</name>
    <dbReference type="NCBI Taxonomy" id="2813578"/>
    <lineage>
        <taxon>Bacteria</taxon>
        <taxon>Pseudomonadati</taxon>
        <taxon>Myxococcota</taxon>
        <taxon>Myxococcia</taxon>
        <taxon>Myxococcales</taxon>
        <taxon>Cystobacterineae</taxon>
        <taxon>Myxococcaceae</taxon>
        <taxon>Pyxidicoccus</taxon>
    </lineage>
</organism>
<proteinExistence type="predicted"/>
<dbReference type="RefSeq" id="WP_206720846.1">
    <property type="nucleotide sequence ID" value="NZ_CP071090.1"/>
</dbReference>
<name>A0ABX7NLJ1_9BACT</name>
<sequence length="190" mass="21151">MPGKRDKKKWHYHHSVRPFANVGGRELAHISDWRDDGMYDGESETLMEAWGVKDDSGGYTHFDSLGALLKSLEPAALRAAMMDTPEGFAWAVGKEYSVGRLVGPEEDNLVAHVLRERGLGARLRPPAFDGETLTFQALKVPPLWGPPCGPEVDGLARLVSIRFALDGMVMEREVVEELDWVERPKAEPKT</sequence>